<keyword evidence="2" id="KW-1185">Reference proteome</keyword>
<dbReference type="EMBL" id="JAYMYQ010000001">
    <property type="protein sequence ID" value="KAK7363120.1"/>
    <property type="molecule type" value="Genomic_DNA"/>
</dbReference>
<evidence type="ECO:0000313" key="2">
    <source>
        <dbReference type="Proteomes" id="UP001367508"/>
    </source>
</evidence>
<evidence type="ECO:0000313" key="1">
    <source>
        <dbReference type="EMBL" id="KAK7363120.1"/>
    </source>
</evidence>
<reference evidence="1 2" key="1">
    <citation type="submission" date="2024-01" db="EMBL/GenBank/DDBJ databases">
        <title>The genomes of 5 underutilized Papilionoideae crops provide insights into root nodulation and disease resistanc.</title>
        <authorList>
            <person name="Jiang F."/>
        </authorList>
    </citation>
    <scope>NUCLEOTIDE SEQUENCE [LARGE SCALE GENOMIC DNA]</scope>
    <source>
        <strain evidence="1">LVBAO_FW01</strain>
        <tissue evidence="1">Leaves</tissue>
    </source>
</reference>
<dbReference type="Proteomes" id="UP001367508">
    <property type="component" value="Unassembled WGS sequence"/>
</dbReference>
<gene>
    <name evidence="1" type="ORF">VNO77_05250</name>
</gene>
<organism evidence="1 2">
    <name type="scientific">Canavalia gladiata</name>
    <name type="common">Sword bean</name>
    <name type="synonym">Dolichos gladiatus</name>
    <dbReference type="NCBI Taxonomy" id="3824"/>
    <lineage>
        <taxon>Eukaryota</taxon>
        <taxon>Viridiplantae</taxon>
        <taxon>Streptophyta</taxon>
        <taxon>Embryophyta</taxon>
        <taxon>Tracheophyta</taxon>
        <taxon>Spermatophyta</taxon>
        <taxon>Magnoliopsida</taxon>
        <taxon>eudicotyledons</taxon>
        <taxon>Gunneridae</taxon>
        <taxon>Pentapetalae</taxon>
        <taxon>rosids</taxon>
        <taxon>fabids</taxon>
        <taxon>Fabales</taxon>
        <taxon>Fabaceae</taxon>
        <taxon>Papilionoideae</taxon>
        <taxon>50 kb inversion clade</taxon>
        <taxon>NPAAA clade</taxon>
        <taxon>indigoferoid/millettioid clade</taxon>
        <taxon>Phaseoleae</taxon>
        <taxon>Canavalia</taxon>
    </lineage>
</organism>
<accession>A0AAN9MY14</accession>
<dbReference type="AlphaFoldDB" id="A0AAN9MY14"/>
<protein>
    <submittedName>
        <fullName evidence="1">Uncharacterized protein</fullName>
    </submittedName>
</protein>
<name>A0AAN9MY14_CANGL</name>
<comment type="caution">
    <text evidence="1">The sequence shown here is derived from an EMBL/GenBank/DDBJ whole genome shotgun (WGS) entry which is preliminary data.</text>
</comment>
<sequence length="118" mass="13624">MYMIKIASLKWSKIMSTPPNRGRKKRVISGELHQLWPRPRELLLEACMIRKRWGWQGPCRPYVNACKGLLDASKFEASRGKHAIAISKVVQEVKLEAELGPSDGTIKWEGRSRLHRHH</sequence>
<proteinExistence type="predicted"/>